<dbReference type="InterPro" id="IPR010287">
    <property type="entry name" value="DUF892_YciF-like"/>
</dbReference>
<dbReference type="EMBL" id="JACSPS010000003">
    <property type="protein sequence ID" value="MBD8018739.1"/>
    <property type="molecule type" value="Genomic_DNA"/>
</dbReference>
<name>A0ABR8WNT3_9FLAO</name>
<reference evidence="1 2" key="1">
    <citation type="submission" date="2020-08" db="EMBL/GenBank/DDBJ databases">
        <title>A Genomic Blueprint of the Chicken Gut Microbiome.</title>
        <authorList>
            <person name="Gilroy R."/>
            <person name="Ravi A."/>
            <person name="Getino M."/>
            <person name="Pursley I."/>
            <person name="Horton D.L."/>
            <person name="Alikhan N.-F."/>
            <person name="Baker D."/>
            <person name="Gharbi K."/>
            <person name="Hall N."/>
            <person name="Watson M."/>
            <person name="Adriaenssens E.M."/>
            <person name="Foster-Nyarko E."/>
            <person name="Jarju S."/>
            <person name="Secka A."/>
            <person name="Antonio M."/>
            <person name="Oren A."/>
            <person name="Chaudhuri R."/>
            <person name="La Ragione R.M."/>
            <person name="Hildebrand F."/>
            <person name="Pallen M.J."/>
        </authorList>
    </citation>
    <scope>NUCLEOTIDE SEQUENCE [LARGE SCALE GENOMIC DNA]</scope>
    <source>
        <strain evidence="1 2">Sa1CVA4</strain>
    </source>
</reference>
<dbReference type="Proteomes" id="UP000626242">
    <property type="component" value="Unassembled WGS sequence"/>
</dbReference>
<dbReference type="Pfam" id="PF05974">
    <property type="entry name" value="DUF892"/>
    <property type="match status" value="1"/>
</dbReference>
<evidence type="ECO:0000313" key="2">
    <source>
        <dbReference type="Proteomes" id="UP000626242"/>
    </source>
</evidence>
<evidence type="ECO:0000313" key="1">
    <source>
        <dbReference type="EMBL" id="MBD8018739.1"/>
    </source>
</evidence>
<accession>A0ABR8WNT3</accession>
<dbReference type="Gene3D" id="1.20.1260.10">
    <property type="match status" value="1"/>
</dbReference>
<dbReference type="InterPro" id="IPR009078">
    <property type="entry name" value="Ferritin-like_SF"/>
</dbReference>
<gene>
    <name evidence="1" type="ORF">H9628_09665</name>
</gene>
<dbReference type="SUPFAM" id="SSF47240">
    <property type="entry name" value="Ferritin-like"/>
    <property type="match status" value="1"/>
</dbReference>
<proteinExistence type="predicted"/>
<dbReference type="InterPro" id="IPR047114">
    <property type="entry name" value="YciF"/>
</dbReference>
<dbReference type="RefSeq" id="WP_251833946.1">
    <property type="nucleotide sequence ID" value="NZ_JACSPS010000003.1"/>
</dbReference>
<dbReference type="PANTHER" id="PTHR30565:SF9">
    <property type="entry name" value="PROTEIN YCIF"/>
    <property type="match status" value="1"/>
</dbReference>
<dbReference type="CDD" id="cd07909">
    <property type="entry name" value="YciF"/>
    <property type="match status" value="1"/>
</dbReference>
<protein>
    <submittedName>
        <fullName evidence="1">Ferritin-like domain-containing protein</fullName>
    </submittedName>
</protein>
<sequence length="175" mass="19033">MAKTASSQVKPASDAADSLREFLVDGLKDLYWAEKALTKALPKMAKNATSPKLQESINKHLTETENQITRLEGAFKALGEKAKAEKCDAMDGLIKEAESIMKETEPGAVRDAAIIAAAQKVEHYEIASYGTMATYAKLLGEKEALQLLKETLSEEKTCDSDLTKLAVSEINIKAK</sequence>
<organism evidence="1 2">
    <name type="scientific">Kaistella pullorum</name>
    <dbReference type="NCBI Taxonomy" id="2763074"/>
    <lineage>
        <taxon>Bacteria</taxon>
        <taxon>Pseudomonadati</taxon>
        <taxon>Bacteroidota</taxon>
        <taxon>Flavobacteriia</taxon>
        <taxon>Flavobacteriales</taxon>
        <taxon>Weeksellaceae</taxon>
        <taxon>Chryseobacterium group</taxon>
        <taxon>Kaistella</taxon>
    </lineage>
</organism>
<dbReference type="PANTHER" id="PTHR30565">
    <property type="entry name" value="PROTEIN YCIF"/>
    <property type="match status" value="1"/>
</dbReference>
<dbReference type="InterPro" id="IPR012347">
    <property type="entry name" value="Ferritin-like"/>
</dbReference>
<comment type="caution">
    <text evidence="1">The sequence shown here is derived from an EMBL/GenBank/DDBJ whole genome shotgun (WGS) entry which is preliminary data.</text>
</comment>
<keyword evidence="2" id="KW-1185">Reference proteome</keyword>